<dbReference type="GO" id="GO:0003677">
    <property type="term" value="F:DNA binding"/>
    <property type="evidence" value="ECO:0007669"/>
    <property type="project" value="TreeGrafter"/>
</dbReference>
<dbReference type="Pfam" id="PF00145">
    <property type="entry name" value="DNA_methylase"/>
    <property type="match status" value="1"/>
</dbReference>
<evidence type="ECO:0000256" key="4">
    <source>
        <dbReference type="ARBA" id="ARBA00022747"/>
    </source>
</evidence>
<dbReference type="PROSITE" id="PS00095">
    <property type="entry name" value="C5_MTASE_2"/>
    <property type="match status" value="1"/>
</dbReference>
<dbReference type="InterPro" id="IPR031303">
    <property type="entry name" value="C5_meth_CS"/>
</dbReference>
<accession>A0A0F5Y9V9</accession>
<dbReference type="RefSeq" id="WP_046281093.1">
    <property type="nucleotide sequence ID" value="NZ_LATL02000101.1"/>
</dbReference>
<evidence type="ECO:0000256" key="7">
    <source>
        <dbReference type="RuleBase" id="RU000417"/>
    </source>
</evidence>
<reference evidence="8 9" key="1">
    <citation type="submission" date="2015-06" db="EMBL/GenBank/DDBJ databases">
        <title>Draft genome assembly of filamentous brackish cyanobacterium Limnoraphis robusta strain CS-951.</title>
        <authorList>
            <person name="Willis A."/>
            <person name="Parks M."/>
            <person name="Burford M.A."/>
        </authorList>
    </citation>
    <scope>NUCLEOTIDE SEQUENCE [LARGE SCALE GENOMIC DNA]</scope>
    <source>
        <strain evidence="8 9">CS-951</strain>
    </source>
</reference>
<dbReference type="GO" id="GO:0003886">
    <property type="term" value="F:DNA (cytosine-5-)-methyltransferase activity"/>
    <property type="evidence" value="ECO:0007669"/>
    <property type="project" value="UniProtKB-EC"/>
</dbReference>
<keyword evidence="3 5" id="KW-0949">S-adenosyl-L-methionine</keyword>
<name>A0A0F5Y9V9_9CYAN</name>
<dbReference type="GO" id="GO:0032259">
    <property type="term" value="P:methylation"/>
    <property type="evidence" value="ECO:0007669"/>
    <property type="project" value="UniProtKB-KW"/>
</dbReference>
<dbReference type="PANTHER" id="PTHR10629">
    <property type="entry name" value="CYTOSINE-SPECIFIC METHYLTRANSFERASE"/>
    <property type="match status" value="1"/>
</dbReference>
<dbReference type="GO" id="GO:0044027">
    <property type="term" value="P:negative regulation of gene expression via chromosomal CpG island methylation"/>
    <property type="evidence" value="ECO:0007669"/>
    <property type="project" value="TreeGrafter"/>
</dbReference>
<organism evidence="8 9">
    <name type="scientific">Limnoraphis robusta CS-951</name>
    <dbReference type="NCBI Taxonomy" id="1637645"/>
    <lineage>
        <taxon>Bacteria</taxon>
        <taxon>Bacillati</taxon>
        <taxon>Cyanobacteriota</taxon>
        <taxon>Cyanophyceae</taxon>
        <taxon>Oscillatoriophycideae</taxon>
        <taxon>Oscillatoriales</taxon>
        <taxon>Sirenicapillariaceae</taxon>
        <taxon>Limnoraphis</taxon>
    </lineage>
</organism>
<evidence type="ECO:0000256" key="3">
    <source>
        <dbReference type="ARBA" id="ARBA00022691"/>
    </source>
</evidence>
<dbReference type="Gene3D" id="3.90.120.10">
    <property type="entry name" value="DNA Methylase, subunit A, domain 2"/>
    <property type="match status" value="1"/>
</dbReference>
<keyword evidence="1 5" id="KW-0489">Methyltransferase</keyword>
<keyword evidence="4" id="KW-0680">Restriction system</keyword>
<dbReference type="InterPro" id="IPR018117">
    <property type="entry name" value="C5_DNA_meth_AS"/>
</dbReference>
<dbReference type="GO" id="GO:0009307">
    <property type="term" value="P:DNA restriction-modification system"/>
    <property type="evidence" value="ECO:0007669"/>
    <property type="project" value="UniProtKB-KW"/>
</dbReference>
<feature type="active site" evidence="5">
    <location>
        <position position="75"/>
    </location>
</feature>
<dbReference type="EMBL" id="LATL02000101">
    <property type="protein sequence ID" value="KKD35706.1"/>
    <property type="molecule type" value="Genomic_DNA"/>
</dbReference>
<comment type="caution">
    <text evidence="8">The sequence shown here is derived from an EMBL/GenBank/DDBJ whole genome shotgun (WGS) entry which is preliminary data.</text>
</comment>
<dbReference type="InterPro" id="IPR001525">
    <property type="entry name" value="C5_MeTfrase"/>
</dbReference>
<evidence type="ECO:0000313" key="8">
    <source>
        <dbReference type="EMBL" id="KKD35706.1"/>
    </source>
</evidence>
<evidence type="ECO:0000256" key="6">
    <source>
        <dbReference type="RuleBase" id="RU000416"/>
    </source>
</evidence>
<dbReference type="InterPro" id="IPR029063">
    <property type="entry name" value="SAM-dependent_MTases_sf"/>
</dbReference>
<dbReference type="PRINTS" id="PR00105">
    <property type="entry name" value="C5METTRFRASE"/>
</dbReference>
<comment type="catalytic activity">
    <reaction evidence="7">
        <text>a 2'-deoxycytidine in DNA + S-adenosyl-L-methionine = a 5-methyl-2'-deoxycytidine in DNA + S-adenosyl-L-homocysteine + H(+)</text>
        <dbReference type="Rhea" id="RHEA:13681"/>
        <dbReference type="Rhea" id="RHEA-COMP:11369"/>
        <dbReference type="Rhea" id="RHEA-COMP:11370"/>
        <dbReference type="ChEBI" id="CHEBI:15378"/>
        <dbReference type="ChEBI" id="CHEBI:57856"/>
        <dbReference type="ChEBI" id="CHEBI:59789"/>
        <dbReference type="ChEBI" id="CHEBI:85452"/>
        <dbReference type="ChEBI" id="CHEBI:85454"/>
        <dbReference type="EC" id="2.1.1.37"/>
    </reaction>
</comment>
<sequence>MRVVDLFAGCGGLSLGLQQAGFNVVAAFDHWESAVKVYQKNFAHPIFLSDLQDVKAAVNLIKPFTPNVIVGGPPCQDFSSAGKRDENLGRGDLTLAFTDIITTIKPQWFILENVALFQKSRQYTQAKTLFKQSGYGLNEKVFDASLCGVPQKRKRFLWVGELNGKDNRLLSYFDLKLSSKPTTVRDYLGDKLGLEYYYRHPRSYQRRGIFSIDEPSPTVRGVNRPIPKTYQKHPQDPVEITPNIRPLTTIERSYIQTFPETFIFEGSKTDLEQMIGNAVPVKLAEFVGKCMINSVENKKLQLPKLENGYQQLSLNLT</sequence>
<dbReference type="PROSITE" id="PS51679">
    <property type="entry name" value="SAM_MT_C5"/>
    <property type="match status" value="1"/>
</dbReference>
<dbReference type="PANTHER" id="PTHR10629:SF52">
    <property type="entry name" value="DNA (CYTOSINE-5)-METHYLTRANSFERASE 1"/>
    <property type="match status" value="1"/>
</dbReference>
<gene>
    <name evidence="8" type="ORF">WN50_23820</name>
</gene>
<proteinExistence type="inferred from homology"/>
<dbReference type="InterPro" id="IPR050390">
    <property type="entry name" value="C5-Methyltransferase"/>
</dbReference>
<evidence type="ECO:0000256" key="1">
    <source>
        <dbReference type="ARBA" id="ARBA00022603"/>
    </source>
</evidence>
<dbReference type="EC" id="2.1.1.37" evidence="7"/>
<dbReference type="AlphaFoldDB" id="A0A0F5Y9V9"/>
<evidence type="ECO:0000256" key="2">
    <source>
        <dbReference type="ARBA" id="ARBA00022679"/>
    </source>
</evidence>
<dbReference type="PATRIC" id="fig|1637645.4.peg.2097"/>
<dbReference type="PROSITE" id="PS00094">
    <property type="entry name" value="C5_MTASE_1"/>
    <property type="match status" value="1"/>
</dbReference>
<dbReference type="REBASE" id="129020">
    <property type="entry name" value="M.Lro951ORF23820P"/>
</dbReference>
<dbReference type="OrthoDB" id="9813719at2"/>
<dbReference type="Gene3D" id="3.40.50.150">
    <property type="entry name" value="Vaccinia Virus protein VP39"/>
    <property type="match status" value="1"/>
</dbReference>
<comment type="similarity">
    <text evidence="5 6">Belongs to the class I-like SAM-binding methyltransferase superfamily. C5-methyltransferase family.</text>
</comment>
<dbReference type="SUPFAM" id="SSF53335">
    <property type="entry name" value="S-adenosyl-L-methionine-dependent methyltransferases"/>
    <property type="match status" value="1"/>
</dbReference>
<dbReference type="CDD" id="cd00315">
    <property type="entry name" value="Cyt_C5_DNA_methylase"/>
    <property type="match status" value="1"/>
</dbReference>
<evidence type="ECO:0000313" key="9">
    <source>
        <dbReference type="Proteomes" id="UP000033607"/>
    </source>
</evidence>
<protein>
    <recommendedName>
        <fullName evidence="7">Cytosine-specific methyltransferase</fullName>
        <ecNumber evidence="7">2.1.1.37</ecNumber>
    </recommendedName>
</protein>
<keyword evidence="2 5" id="KW-0808">Transferase</keyword>
<dbReference type="Proteomes" id="UP000033607">
    <property type="component" value="Unassembled WGS sequence"/>
</dbReference>
<evidence type="ECO:0000256" key="5">
    <source>
        <dbReference type="PROSITE-ProRule" id="PRU01016"/>
    </source>
</evidence>
<dbReference type="NCBIfam" id="TIGR00675">
    <property type="entry name" value="dcm"/>
    <property type="match status" value="1"/>
</dbReference>